<dbReference type="PROSITE" id="PS00130">
    <property type="entry name" value="U_DNA_GLYCOSYLASE"/>
    <property type="match status" value="1"/>
</dbReference>
<dbReference type="PANTHER" id="PTHR11264:SF0">
    <property type="entry name" value="URACIL-DNA GLYCOSYLASE"/>
    <property type="match status" value="1"/>
</dbReference>
<keyword evidence="8 9" id="KW-0234">DNA repair</keyword>
<evidence type="ECO:0000256" key="8">
    <source>
        <dbReference type="ARBA" id="ARBA00023204"/>
    </source>
</evidence>
<organism evidence="13 14">
    <name type="scientific">Thalassotalea eurytherma</name>
    <dbReference type="NCBI Taxonomy" id="1144278"/>
    <lineage>
        <taxon>Bacteria</taxon>
        <taxon>Pseudomonadati</taxon>
        <taxon>Pseudomonadota</taxon>
        <taxon>Gammaproteobacteria</taxon>
        <taxon>Alteromonadales</taxon>
        <taxon>Colwelliaceae</taxon>
        <taxon>Thalassotalea</taxon>
    </lineage>
</organism>
<dbReference type="EMBL" id="BSSU01000011">
    <property type="protein sequence ID" value="GLX82883.1"/>
    <property type="molecule type" value="Genomic_DNA"/>
</dbReference>
<dbReference type="SMART" id="SM00987">
    <property type="entry name" value="UreE_C"/>
    <property type="match status" value="1"/>
</dbReference>
<dbReference type="EC" id="3.2.2.27" evidence="4 9"/>
<evidence type="ECO:0000256" key="10">
    <source>
        <dbReference type="PROSITE-ProRule" id="PRU10072"/>
    </source>
</evidence>
<evidence type="ECO:0000256" key="6">
    <source>
        <dbReference type="ARBA" id="ARBA00022763"/>
    </source>
</evidence>
<evidence type="ECO:0000256" key="9">
    <source>
        <dbReference type="HAMAP-Rule" id="MF_00148"/>
    </source>
</evidence>
<comment type="similarity">
    <text evidence="3 9 11">Belongs to the uracil-DNA glycosylase (UDG) superfamily. UNG family.</text>
</comment>
<evidence type="ECO:0000256" key="11">
    <source>
        <dbReference type="RuleBase" id="RU003780"/>
    </source>
</evidence>
<dbReference type="Pfam" id="PF03167">
    <property type="entry name" value="UDG"/>
    <property type="match status" value="1"/>
</dbReference>
<protein>
    <recommendedName>
        <fullName evidence="5 9">Uracil-DNA glycosylase</fullName>
        <shortName evidence="9">UDG</shortName>
        <ecNumber evidence="4 9">3.2.2.27</ecNumber>
    </recommendedName>
</protein>
<feature type="active site" description="Proton acceptor" evidence="9 10">
    <location>
        <position position="61"/>
    </location>
</feature>
<evidence type="ECO:0000256" key="5">
    <source>
        <dbReference type="ARBA" id="ARBA00018429"/>
    </source>
</evidence>
<proteinExistence type="inferred from homology"/>
<gene>
    <name evidence="9 13" type="primary">ung</name>
    <name evidence="13" type="ORF">theurythT_23350</name>
</gene>
<accession>A0ABQ6H3Z0</accession>
<dbReference type="HAMAP" id="MF_00148">
    <property type="entry name" value="UDG"/>
    <property type="match status" value="1"/>
</dbReference>
<dbReference type="SUPFAM" id="SSF52141">
    <property type="entry name" value="Uracil-DNA glycosylase-like"/>
    <property type="match status" value="1"/>
</dbReference>
<keyword evidence="14" id="KW-1185">Reference proteome</keyword>
<feature type="domain" description="Uracil-DNA glycosylase-like" evidence="12">
    <location>
        <begin position="46"/>
        <end position="207"/>
    </location>
</feature>
<sequence>MNTWAELISCEKQKTYLVDTYSYIQKRTAQGIEVFPQERDIFTAFELTPLEHVKVVILGQDPYHGAGQAHGLCFSVNEGITVPPSLRNIYKELAVDIDDFVIPMHGNLTSWAKQGVLMLNTVLTVEAGEAHSHKKLGWEKFTDVVIDTLNQQTSPIIFILWGAHAQKKGKHIDQNKHKVLAGPHPSPLSAHRGFFGCRHFSQANQYLVELGKSPIDWKIS</sequence>
<dbReference type="InterPro" id="IPR018085">
    <property type="entry name" value="Ura-DNA_Glyclase_AS"/>
</dbReference>
<dbReference type="PANTHER" id="PTHR11264">
    <property type="entry name" value="URACIL-DNA GLYCOSYLASE"/>
    <property type="match status" value="1"/>
</dbReference>
<evidence type="ECO:0000259" key="12">
    <source>
        <dbReference type="SMART" id="SM00986"/>
    </source>
</evidence>
<dbReference type="Proteomes" id="UP001157133">
    <property type="component" value="Unassembled WGS sequence"/>
</dbReference>
<dbReference type="Gene3D" id="3.40.470.10">
    <property type="entry name" value="Uracil-DNA glycosylase-like domain"/>
    <property type="match status" value="1"/>
</dbReference>
<comment type="function">
    <text evidence="2 9 11">Excises uracil residues from the DNA which can arise as a result of misincorporation of dUMP residues by DNA polymerase or due to deamination of cytosine.</text>
</comment>
<keyword evidence="9" id="KW-0963">Cytoplasm</keyword>
<keyword evidence="6 9" id="KW-0227">DNA damage</keyword>
<evidence type="ECO:0000256" key="7">
    <source>
        <dbReference type="ARBA" id="ARBA00022801"/>
    </source>
</evidence>
<dbReference type="SMART" id="SM00986">
    <property type="entry name" value="UDG"/>
    <property type="match status" value="1"/>
</dbReference>
<dbReference type="NCBIfam" id="NF003592">
    <property type="entry name" value="PRK05254.1-5"/>
    <property type="match status" value="1"/>
</dbReference>
<comment type="catalytic activity">
    <reaction evidence="1 9 11">
        <text>Hydrolyzes single-stranded DNA or mismatched double-stranded DNA and polynucleotides, releasing free uracil.</text>
        <dbReference type="EC" id="3.2.2.27"/>
    </reaction>
</comment>
<evidence type="ECO:0000256" key="1">
    <source>
        <dbReference type="ARBA" id="ARBA00001400"/>
    </source>
</evidence>
<evidence type="ECO:0000256" key="3">
    <source>
        <dbReference type="ARBA" id="ARBA00008184"/>
    </source>
</evidence>
<name>A0ABQ6H3Z0_9GAMM</name>
<dbReference type="NCBIfam" id="TIGR00628">
    <property type="entry name" value="ung"/>
    <property type="match status" value="1"/>
</dbReference>
<comment type="subcellular location">
    <subcellularLocation>
        <location evidence="9">Cytoplasm</location>
    </subcellularLocation>
</comment>
<evidence type="ECO:0000256" key="4">
    <source>
        <dbReference type="ARBA" id="ARBA00012030"/>
    </source>
</evidence>
<evidence type="ECO:0000313" key="14">
    <source>
        <dbReference type="Proteomes" id="UP001157133"/>
    </source>
</evidence>
<keyword evidence="7 9" id="KW-0378">Hydrolase</keyword>
<dbReference type="InterPro" id="IPR002043">
    <property type="entry name" value="UDG_fam1"/>
</dbReference>
<comment type="caution">
    <text evidence="13">The sequence shown here is derived from an EMBL/GenBank/DDBJ whole genome shotgun (WGS) entry which is preliminary data.</text>
</comment>
<dbReference type="NCBIfam" id="NF003589">
    <property type="entry name" value="PRK05254.1-2"/>
    <property type="match status" value="1"/>
</dbReference>
<dbReference type="CDD" id="cd10027">
    <property type="entry name" value="UDG-F1-like"/>
    <property type="match status" value="1"/>
</dbReference>
<dbReference type="RefSeq" id="WP_284208272.1">
    <property type="nucleotide sequence ID" value="NZ_BSSU01000011.1"/>
</dbReference>
<dbReference type="InterPro" id="IPR005122">
    <property type="entry name" value="Uracil-DNA_glycosylase-like"/>
</dbReference>
<reference evidence="13 14" key="1">
    <citation type="submission" date="2023-03" db="EMBL/GenBank/DDBJ databases">
        <title>Draft genome sequence of Thalassotalea eurytherma JCM 18482T.</title>
        <authorList>
            <person name="Sawabe T."/>
        </authorList>
    </citation>
    <scope>NUCLEOTIDE SEQUENCE [LARGE SCALE GENOMIC DNA]</scope>
    <source>
        <strain evidence="13 14">JCM 18482</strain>
    </source>
</reference>
<evidence type="ECO:0000313" key="13">
    <source>
        <dbReference type="EMBL" id="GLX82883.1"/>
    </source>
</evidence>
<dbReference type="NCBIfam" id="NF003588">
    <property type="entry name" value="PRK05254.1-1"/>
    <property type="match status" value="1"/>
</dbReference>
<dbReference type="InterPro" id="IPR036895">
    <property type="entry name" value="Uracil-DNA_glycosylase-like_sf"/>
</dbReference>
<dbReference type="NCBIfam" id="NF003591">
    <property type="entry name" value="PRK05254.1-4"/>
    <property type="match status" value="1"/>
</dbReference>
<evidence type="ECO:0000256" key="2">
    <source>
        <dbReference type="ARBA" id="ARBA00002631"/>
    </source>
</evidence>